<dbReference type="EC" id="3.6.5.4" evidence="10"/>
<organism evidence="13 14">
    <name type="scientific">Caballeronia mineralivorans PML1(12)</name>
    <dbReference type="NCBI Taxonomy" id="908627"/>
    <lineage>
        <taxon>Bacteria</taxon>
        <taxon>Pseudomonadati</taxon>
        <taxon>Pseudomonadota</taxon>
        <taxon>Betaproteobacteria</taxon>
        <taxon>Burkholderiales</taxon>
        <taxon>Burkholderiaceae</taxon>
        <taxon>Caballeronia</taxon>
    </lineage>
</organism>
<evidence type="ECO:0000256" key="11">
    <source>
        <dbReference type="SAM" id="MobiDB-lite"/>
    </source>
</evidence>
<keyword evidence="5 10" id="KW-0342">GTP-binding</keyword>
<dbReference type="InterPro" id="IPR000897">
    <property type="entry name" value="SRP54_GTPase_dom"/>
</dbReference>
<dbReference type="SMART" id="SM00963">
    <property type="entry name" value="SRP54_N"/>
    <property type="match status" value="1"/>
</dbReference>
<comment type="similarity">
    <text evidence="10">Belongs to the GTP-binding SRP family. FtsY subfamily.</text>
</comment>
<dbReference type="InterPro" id="IPR003593">
    <property type="entry name" value="AAA+_ATPase"/>
</dbReference>
<evidence type="ECO:0000256" key="6">
    <source>
        <dbReference type="ARBA" id="ARBA00023136"/>
    </source>
</evidence>
<evidence type="ECO:0000256" key="10">
    <source>
        <dbReference type="HAMAP-Rule" id="MF_00920"/>
    </source>
</evidence>
<evidence type="ECO:0000256" key="4">
    <source>
        <dbReference type="ARBA" id="ARBA00022801"/>
    </source>
</evidence>
<keyword evidence="3 10" id="KW-0547">Nucleotide-binding</keyword>
<dbReference type="Gene3D" id="1.20.120.140">
    <property type="entry name" value="Signal recognition particle SRP54, nucleotide-binding domain"/>
    <property type="match status" value="1"/>
</dbReference>
<comment type="subcellular location">
    <subcellularLocation>
        <location evidence="10">Cell membrane</location>
        <topology evidence="10">Peripheral membrane protein</topology>
        <orientation evidence="10">Cytoplasmic side</orientation>
    </subcellularLocation>
    <subcellularLocation>
        <location evidence="10">Cytoplasm</location>
    </subcellularLocation>
</comment>
<dbReference type="CDD" id="cd17874">
    <property type="entry name" value="FtsY"/>
    <property type="match status" value="1"/>
</dbReference>
<dbReference type="Gene3D" id="3.40.50.300">
    <property type="entry name" value="P-loop containing nucleotide triphosphate hydrolases"/>
    <property type="match status" value="1"/>
</dbReference>
<evidence type="ECO:0000313" key="13">
    <source>
        <dbReference type="EMBL" id="KLU22731.1"/>
    </source>
</evidence>
<feature type="binding site" evidence="10">
    <location>
        <begin position="360"/>
        <end position="367"/>
    </location>
    <ligand>
        <name>GTP</name>
        <dbReference type="ChEBI" id="CHEBI:37565"/>
    </ligand>
</feature>
<dbReference type="GO" id="GO:0006614">
    <property type="term" value="P:SRP-dependent cotranslational protein targeting to membrane"/>
    <property type="evidence" value="ECO:0007669"/>
    <property type="project" value="InterPro"/>
</dbReference>
<evidence type="ECO:0000313" key="14">
    <source>
        <dbReference type="Proteomes" id="UP000035963"/>
    </source>
</evidence>
<evidence type="ECO:0000256" key="5">
    <source>
        <dbReference type="ARBA" id="ARBA00023134"/>
    </source>
</evidence>
<dbReference type="NCBIfam" id="TIGR00064">
    <property type="entry name" value="ftsY"/>
    <property type="match status" value="1"/>
</dbReference>
<dbReference type="EMBL" id="AEJF01000173">
    <property type="protein sequence ID" value="KLU22731.1"/>
    <property type="molecule type" value="Genomic_DNA"/>
</dbReference>
<dbReference type="InterPro" id="IPR027417">
    <property type="entry name" value="P-loop_NTPase"/>
</dbReference>
<gene>
    <name evidence="10" type="primary">ftsY</name>
    <name evidence="13" type="ORF">EOS_28775</name>
</gene>
<comment type="catalytic activity">
    <reaction evidence="8 10">
        <text>GTP + H2O = GDP + phosphate + H(+)</text>
        <dbReference type="Rhea" id="RHEA:19669"/>
        <dbReference type="ChEBI" id="CHEBI:15377"/>
        <dbReference type="ChEBI" id="CHEBI:15378"/>
        <dbReference type="ChEBI" id="CHEBI:37565"/>
        <dbReference type="ChEBI" id="CHEBI:43474"/>
        <dbReference type="ChEBI" id="CHEBI:58189"/>
        <dbReference type="EC" id="3.6.5.4"/>
    </reaction>
</comment>
<dbReference type="SUPFAM" id="SSF52540">
    <property type="entry name" value="P-loop containing nucleoside triphosphate hydrolases"/>
    <property type="match status" value="1"/>
</dbReference>
<accession>A0A0J1CQY6</accession>
<dbReference type="SUPFAM" id="SSF47364">
    <property type="entry name" value="Domain of the SRP/SRP receptor G-proteins"/>
    <property type="match status" value="1"/>
</dbReference>
<evidence type="ECO:0000256" key="2">
    <source>
        <dbReference type="ARBA" id="ARBA00022490"/>
    </source>
</evidence>
<dbReference type="SMART" id="SM00962">
    <property type="entry name" value="SRP54"/>
    <property type="match status" value="1"/>
</dbReference>
<dbReference type="InterPro" id="IPR013822">
    <property type="entry name" value="Signal_recog_particl_SRP54_hlx"/>
</dbReference>
<keyword evidence="7 10" id="KW-0675">Receptor</keyword>
<dbReference type="InterPro" id="IPR036225">
    <property type="entry name" value="SRP/SRP_N"/>
</dbReference>
<feature type="binding site" evidence="10">
    <location>
        <begin position="441"/>
        <end position="445"/>
    </location>
    <ligand>
        <name>GTP</name>
        <dbReference type="ChEBI" id="CHEBI:37565"/>
    </ligand>
</feature>
<evidence type="ECO:0000256" key="9">
    <source>
        <dbReference type="ARBA" id="ARBA00053570"/>
    </source>
</evidence>
<dbReference type="GO" id="GO:0005525">
    <property type="term" value="F:GTP binding"/>
    <property type="evidence" value="ECO:0007669"/>
    <property type="project" value="UniProtKB-UniRule"/>
</dbReference>
<feature type="domain" description="SRP54-type proteins GTP-binding" evidence="12">
    <location>
        <begin position="526"/>
        <end position="539"/>
    </location>
</feature>
<comment type="subunit">
    <text evidence="10">Part of the signal recognition particle protein translocation system, which is composed of SRP and FtsY. SRP is a ribonucleoprotein composed of Ffh and a 4.5S RNA molecule.</text>
</comment>
<dbReference type="GO" id="GO:0005047">
    <property type="term" value="F:signal recognition particle binding"/>
    <property type="evidence" value="ECO:0007669"/>
    <property type="project" value="TreeGrafter"/>
</dbReference>
<keyword evidence="14" id="KW-1185">Reference proteome</keyword>
<dbReference type="PANTHER" id="PTHR43134:SF1">
    <property type="entry name" value="SIGNAL RECOGNITION PARTICLE RECEPTOR SUBUNIT ALPHA"/>
    <property type="match status" value="1"/>
</dbReference>
<comment type="function">
    <text evidence="9 10">Involved in targeting and insertion of nascent membrane proteins into the cytoplasmic membrane. Acts as a receptor for the complex formed by the signal recognition particle (SRP) and the ribosome-nascent chain (RNC). Interaction with SRP-RNC leads to the transfer of the RNC complex to the Sec translocase for insertion into the membrane, the hydrolysis of GTP by both Ffh and FtsY, and the dissociation of the SRP-FtsY complex into the individual components.</text>
</comment>
<feature type="binding site" evidence="10">
    <location>
        <begin position="505"/>
        <end position="508"/>
    </location>
    <ligand>
        <name>GTP</name>
        <dbReference type="ChEBI" id="CHEBI:37565"/>
    </ligand>
</feature>
<keyword evidence="2 10" id="KW-0963">Cytoplasm</keyword>
<evidence type="ECO:0000256" key="7">
    <source>
        <dbReference type="ARBA" id="ARBA00023170"/>
    </source>
</evidence>
<evidence type="ECO:0000256" key="1">
    <source>
        <dbReference type="ARBA" id="ARBA00022475"/>
    </source>
</evidence>
<feature type="compositionally biased region" description="Low complexity" evidence="11">
    <location>
        <begin position="184"/>
        <end position="209"/>
    </location>
</feature>
<feature type="compositionally biased region" description="Pro residues" evidence="11">
    <location>
        <begin position="210"/>
        <end position="219"/>
    </location>
</feature>
<keyword evidence="6 10" id="KW-0472">Membrane</keyword>
<dbReference type="Proteomes" id="UP000035963">
    <property type="component" value="Unassembled WGS sequence"/>
</dbReference>
<dbReference type="HAMAP" id="MF_00920">
    <property type="entry name" value="FtsY"/>
    <property type="match status" value="1"/>
</dbReference>
<dbReference type="PANTHER" id="PTHR43134">
    <property type="entry name" value="SIGNAL RECOGNITION PARTICLE RECEPTOR SUBUNIT ALPHA"/>
    <property type="match status" value="1"/>
</dbReference>
<dbReference type="PROSITE" id="PS00300">
    <property type="entry name" value="SRP54"/>
    <property type="match status" value="1"/>
</dbReference>
<evidence type="ECO:0000256" key="8">
    <source>
        <dbReference type="ARBA" id="ARBA00048027"/>
    </source>
</evidence>
<dbReference type="AlphaFoldDB" id="A0A0J1CQY6"/>
<protein>
    <recommendedName>
        <fullName evidence="10">Signal recognition particle receptor FtsY</fullName>
        <shortName evidence="10">SRP receptor</shortName>
        <ecNumber evidence="10">3.6.5.4</ecNumber>
    </recommendedName>
</protein>
<dbReference type="SMART" id="SM00382">
    <property type="entry name" value="AAA"/>
    <property type="match status" value="1"/>
</dbReference>
<dbReference type="GO" id="GO:0005737">
    <property type="term" value="C:cytoplasm"/>
    <property type="evidence" value="ECO:0007669"/>
    <property type="project" value="UniProtKB-SubCell"/>
</dbReference>
<dbReference type="Pfam" id="PF02881">
    <property type="entry name" value="SRP54_N"/>
    <property type="match status" value="1"/>
</dbReference>
<dbReference type="PATRIC" id="fig|908627.4.peg.6437"/>
<sequence>MFSFFKRLIGKSTDTPEENKTEDVADSGSEGAEALRHATTPVMPAQPVETLQEGGEAAVRTSETRAREADVGAGAPVQSNRHVFAAEPAAATGSSSETVESHDGSVQPVESADSVVQPSRADARGVAAAETPASPPHSVTTPSTPAQPTAPATPAGDTQAGSAATSLHTATAPVTPVQPASPLASASGTQTGSAGSAATPLPAASTPITPAQPTPPSANTPPEAKPYWQGRTASQWKAPEETVVIVPPPEPEPSAKRSWLTRLKTGLSKTSTGLTGIFIGAKIDEDLYEELETALLMSDAGVDATEYLLEALREKVRSERLTDSMQVKAALRSLLADLLRPLEKSLMLGRAQPLVMMIAGVNGAGKTTSIGKLAKHLQRFDQSVLLAAGDTFRAAAREQLTVWGERNNVTVVSQESGDAAAVIFDAVGAARARKIDVMMADTAGRLPTQLHLMEELRKVKRVIAKAQPDAPHEVLLVIDANTGQNALAQVKSFDDALGLTGLIVTKLDGTAKGGILAAIARQRPIPVYFIGVGEKVEDLQPFSADEFADALLGN</sequence>
<dbReference type="Pfam" id="PF00448">
    <property type="entry name" value="SRP54"/>
    <property type="match status" value="1"/>
</dbReference>
<dbReference type="FunFam" id="1.20.120.140:FF:000002">
    <property type="entry name" value="Signal recognition particle receptor FtsY"/>
    <property type="match status" value="1"/>
</dbReference>
<comment type="caution">
    <text evidence="13">The sequence shown here is derived from an EMBL/GenBank/DDBJ whole genome shotgun (WGS) entry which is preliminary data.</text>
</comment>
<dbReference type="InterPro" id="IPR042101">
    <property type="entry name" value="SRP54_N_sf"/>
</dbReference>
<dbReference type="GO" id="GO:0003924">
    <property type="term" value="F:GTPase activity"/>
    <property type="evidence" value="ECO:0007669"/>
    <property type="project" value="UniProtKB-UniRule"/>
</dbReference>
<proteinExistence type="inferred from homology"/>
<evidence type="ECO:0000256" key="3">
    <source>
        <dbReference type="ARBA" id="ARBA00022741"/>
    </source>
</evidence>
<reference evidence="13 14" key="1">
    <citation type="journal article" date="2015" name="Genome Announc.">
        <title>Draft Genome Sequence of Burkholderia sp. Strain PML1(12), an Ectomycorrhizosphere-Inhabiting Bacterium with Effective Mineral-Weathering Ability.</title>
        <authorList>
            <person name="Uroz S."/>
            <person name="Oger P."/>
        </authorList>
    </citation>
    <scope>NUCLEOTIDE SEQUENCE [LARGE SCALE GENOMIC DNA]</scope>
    <source>
        <strain evidence="14">PML1(12)</strain>
    </source>
</reference>
<feature type="region of interest" description="Disordered" evidence="11">
    <location>
        <begin position="1"/>
        <end position="232"/>
    </location>
</feature>
<dbReference type="InterPro" id="IPR004390">
    <property type="entry name" value="SR_rcpt_FtsY"/>
</dbReference>
<keyword evidence="4 10" id="KW-0378">Hydrolase</keyword>
<dbReference type="GO" id="GO:0005886">
    <property type="term" value="C:plasma membrane"/>
    <property type="evidence" value="ECO:0007669"/>
    <property type="project" value="UniProtKB-SubCell"/>
</dbReference>
<dbReference type="FunFam" id="3.40.50.300:FF:000053">
    <property type="entry name" value="Signal recognition particle receptor FtsY"/>
    <property type="match status" value="1"/>
</dbReference>
<keyword evidence="1 10" id="KW-1003">Cell membrane</keyword>
<evidence type="ECO:0000259" key="12">
    <source>
        <dbReference type="PROSITE" id="PS00300"/>
    </source>
</evidence>
<name>A0A0J1CQY6_9BURK</name>
<feature type="compositionally biased region" description="Low complexity" evidence="11">
    <location>
        <begin position="136"/>
        <end position="161"/>
    </location>
</feature>